<dbReference type="Proteomes" id="UP000036958">
    <property type="component" value="Unassembled WGS sequence"/>
</dbReference>
<gene>
    <name evidence="3" type="ORF">NC99_43880</name>
</gene>
<dbReference type="Pfam" id="PF03807">
    <property type="entry name" value="F420_oxidored"/>
    <property type="match status" value="1"/>
</dbReference>
<accession>A0A0L8V321</accession>
<dbReference type="STRING" id="1409788.NC99_43880"/>
<dbReference type="InterPro" id="IPR036291">
    <property type="entry name" value="NAD(P)-bd_dom_sf"/>
</dbReference>
<dbReference type="AlphaFoldDB" id="A0A0L8V321"/>
<dbReference type="InterPro" id="IPR008927">
    <property type="entry name" value="6-PGluconate_DH-like_C_sf"/>
</dbReference>
<dbReference type="EMBL" id="LGIA01000210">
    <property type="protein sequence ID" value="KOH42831.1"/>
    <property type="molecule type" value="Genomic_DNA"/>
</dbReference>
<keyword evidence="4" id="KW-1185">Reference proteome</keyword>
<name>A0A0L8V321_9BACT</name>
<dbReference type="RefSeq" id="WP_082326607.1">
    <property type="nucleotide sequence ID" value="NZ_LGIA01000210.1"/>
</dbReference>
<dbReference type="OrthoDB" id="9810755at2"/>
<dbReference type="InterPro" id="IPR037108">
    <property type="entry name" value="TM1727-like_C_sf"/>
</dbReference>
<dbReference type="Pfam" id="PF10728">
    <property type="entry name" value="DUF2520"/>
    <property type="match status" value="1"/>
</dbReference>
<evidence type="ECO:0000259" key="2">
    <source>
        <dbReference type="Pfam" id="PF10728"/>
    </source>
</evidence>
<feature type="domain" description="DUF2520" evidence="2">
    <location>
        <begin position="124"/>
        <end position="249"/>
    </location>
</feature>
<dbReference type="SUPFAM" id="SSF48179">
    <property type="entry name" value="6-phosphogluconate dehydrogenase C-terminal domain-like"/>
    <property type="match status" value="1"/>
</dbReference>
<dbReference type="Gene3D" id="3.40.50.720">
    <property type="entry name" value="NAD(P)-binding Rossmann-like Domain"/>
    <property type="match status" value="1"/>
</dbReference>
<proteinExistence type="predicted"/>
<dbReference type="PATRIC" id="fig|1409788.3.peg.4481"/>
<evidence type="ECO:0008006" key="5">
    <source>
        <dbReference type="Google" id="ProtNLM"/>
    </source>
</evidence>
<evidence type="ECO:0000313" key="4">
    <source>
        <dbReference type="Proteomes" id="UP000036958"/>
    </source>
</evidence>
<reference evidence="4" key="1">
    <citation type="submission" date="2015-07" db="EMBL/GenBank/DDBJ databases">
        <title>Genome sequencing of Sunxiuqinia dokdonensis strain SK.</title>
        <authorList>
            <person name="Ahn S."/>
            <person name="Kim B.-C."/>
        </authorList>
    </citation>
    <scope>NUCLEOTIDE SEQUENCE [LARGE SCALE GENOMIC DNA]</scope>
    <source>
        <strain evidence="4">SK</strain>
    </source>
</reference>
<protein>
    <recommendedName>
        <fullName evidence="5">DUF2520 domain-containing protein</fullName>
    </recommendedName>
</protein>
<sequence length="256" mass="28616">MIQKIVLVGSGNLATQLGKAFRKNGLDVVQVYSRSEKAAKALAHVLECPYTTKLDELVQCDLCVVSVKDDALETVLRQIQLETTVVHTAGSIPMELLSGYFEKFGVFYPLQTFSKQRDVDFSNIPICLEASSDDVFSDLQALGKKLSTSVQPVNSEERKVLHLAAVFTCNFVNHCYRIGDSMLEEKGLRFDLLKPLIQETAQKVMGMKPIDAQTGPAVRMDETIINKHLDLLADHSRQKAIYQLMTESIYKTQNTK</sequence>
<dbReference type="InterPro" id="IPR028939">
    <property type="entry name" value="P5C_Rdtase_cat_N"/>
</dbReference>
<evidence type="ECO:0000313" key="3">
    <source>
        <dbReference type="EMBL" id="KOH42831.1"/>
    </source>
</evidence>
<dbReference type="InterPro" id="IPR018931">
    <property type="entry name" value="DUF2520"/>
</dbReference>
<dbReference type="SUPFAM" id="SSF51735">
    <property type="entry name" value="NAD(P)-binding Rossmann-fold domains"/>
    <property type="match status" value="1"/>
</dbReference>
<organism evidence="3 4">
    <name type="scientific">Sunxiuqinia dokdonensis</name>
    <dbReference type="NCBI Taxonomy" id="1409788"/>
    <lineage>
        <taxon>Bacteria</taxon>
        <taxon>Pseudomonadati</taxon>
        <taxon>Bacteroidota</taxon>
        <taxon>Bacteroidia</taxon>
        <taxon>Marinilabiliales</taxon>
        <taxon>Prolixibacteraceae</taxon>
        <taxon>Sunxiuqinia</taxon>
    </lineage>
</organism>
<dbReference type="PANTHER" id="PTHR40459:SF1">
    <property type="entry name" value="CONSERVED HYPOTHETICAL ALANINE AND LEUCINE RICH PROTEIN"/>
    <property type="match status" value="1"/>
</dbReference>
<comment type="caution">
    <text evidence="3">The sequence shown here is derived from an EMBL/GenBank/DDBJ whole genome shotgun (WGS) entry which is preliminary data.</text>
</comment>
<dbReference type="PANTHER" id="PTHR40459">
    <property type="entry name" value="CONSERVED HYPOTHETICAL ALANINE AND LEUCINE RICH PROTEIN"/>
    <property type="match status" value="1"/>
</dbReference>
<evidence type="ECO:0000259" key="1">
    <source>
        <dbReference type="Pfam" id="PF03807"/>
    </source>
</evidence>
<feature type="domain" description="Pyrroline-5-carboxylate reductase catalytic N-terminal" evidence="1">
    <location>
        <begin position="4"/>
        <end position="83"/>
    </location>
</feature>
<dbReference type="Gene3D" id="1.10.1040.20">
    <property type="entry name" value="ProC-like, C-terminal domain"/>
    <property type="match status" value="1"/>
</dbReference>